<dbReference type="Pfam" id="PF02353">
    <property type="entry name" value="CMAS"/>
    <property type="match status" value="1"/>
</dbReference>
<proteinExistence type="inferred from homology"/>
<reference evidence="7 8" key="1">
    <citation type="journal article" date="2018" name="J. Microbiol.">
        <title>Baekduia soli gen. nov., sp. nov., a novel bacterium isolated from the soil of Baekdu Mountain and proposal of a novel family name, Baekduiaceae fam. nov.</title>
        <authorList>
            <person name="An D.S."/>
            <person name="Siddiqi M.Z."/>
            <person name="Kim K.H."/>
            <person name="Yu H.S."/>
            <person name="Im W.T."/>
        </authorList>
    </citation>
    <scope>NUCLEOTIDE SEQUENCE [LARGE SCALE GENOMIC DNA]</scope>
    <source>
        <strain evidence="7 8">BR7-21</strain>
    </source>
</reference>
<gene>
    <name evidence="7" type="ORF">FSW04_14760</name>
</gene>
<dbReference type="OrthoDB" id="9782855at2"/>
<evidence type="ECO:0000256" key="5">
    <source>
        <dbReference type="ARBA" id="ARBA00023098"/>
    </source>
</evidence>
<evidence type="ECO:0000259" key="6">
    <source>
        <dbReference type="SMART" id="SM00828"/>
    </source>
</evidence>
<evidence type="ECO:0000256" key="1">
    <source>
        <dbReference type="ARBA" id="ARBA00010815"/>
    </source>
</evidence>
<keyword evidence="3 7" id="KW-0808">Transferase</keyword>
<keyword evidence="8" id="KW-1185">Reference proteome</keyword>
<keyword evidence="2 7" id="KW-0489">Methyltransferase</keyword>
<sequence>MAGLADGRLARLPVAVRFWDGSTLPAAGAPDAPVVVVRDRSAIAHILHRPDQLGLARAWVAGTLDAEGDLETALGARENLTGLTLGTRERLALLRDALRIAGPRILLPPPVPEIEARAAGRRHSLRRDRQAIRHHYDVSNRFYELVLGPSMVYSCAYFAEPEEDLESAQERKLEVICRKLRLQPGERLLDVGCGWGSLLLHAARHHGVHGVGVTLSEQQAVMARRRIAEAGLSDRLEVRVCDYREIADGPFDKIASVGMYEHVGRDELHRYAAILEGLLRPGGLVLNHGIARLAPHAPAPDPFITRYVFPDGELHPVTDVMASMQAAGLEVRDVESLREHYALTLRRWVDNLLAHREEAIGEVGAPRERVWHMYMLGSAMAFEEREITIYQVLAARGGAAHGLPLVREGVPATG</sequence>
<dbReference type="RefSeq" id="WP_146923756.1">
    <property type="nucleotide sequence ID" value="NZ_CP042430.1"/>
</dbReference>
<dbReference type="PIRSF" id="PIRSF003085">
    <property type="entry name" value="CMAS"/>
    <property type="match status" value="1"/>
</dbReference>
<dbReference type="InterPro" id="IPR003333">
    <property type="entry name" value="CMAS"/>
</dbReference>
<evidence type="ECO:0000256" key="3">
    <source>
        <dbReference type="ARBA" id="ARBA00022679"/>
    </source>
</evidence>
<organism evidence="7 8">
    <name type="scientific">Baekduia soli</name>
    <dbReference type="NCBI Taxonomy" id="496014"/>
    <lineage>
        <taxon>Bacteria</taxon>
        <taxon>Bacillati</taxon>
        <taxon>Actinomycetota</taxon>
        <taxon>Thermoleophilia</taxon>
        <taxon>Solirubrobacterales</taxon>
        <taxon>Baekduiaceae</taxon>
        <taxon>Baekduia</taxon>
    </lineage>
</organism>
<dbReference type="InterPro" id="IPR029063">
    <property type="entry name" value="SAM-dependent_MTases_sf"/>
</dbReference>
<comment type="similarity">
    <text evidence="1">Belongs to the CFA/CMAS family.</text>
</comment>
<dbReference type="Gene3D" id="3.40.50.150">
    <property type="entry name" value="Vaccinia Virus protein VP39"/>
    <property type="match status" value="1"/>
</dbReference>
<evidence type="ECO:0000313" key="7">
    <source>
        <dbReference type="EMBL" id="QEC50780.1"/>
    </source>
</evidence>
<accession>A0A5B8UCM8</accession>
<dbReference type="InterPro" id="IPR020803">
    <property type="entry name" value="MeTfrase_dom"/>
</dbReference>
<dbReference type="PANTHER" id="PTHR43667:SF1">
    <property type="entry name" value="CYCLOPROPANE-FATTY-ACYL-PHOSPHOLIPID SYNTHASE"/>
    <property type="match status" value="1"/>
</dbReference>
<keyword evidence="4" id="KW-0949">S-adenosyl-L-methionine</keyword>
<keyword evidence="5" id="KW-0443">Lipid metabolism</keyword>
<feature type="domain" description="Polyketide synthase-like methyltransferase" evidence="6">
    <location>
        <begin position="142"/>
        <end position="402"/>
    </location>
</feature>
<protein>
    <submittedName>
        <fullName evidence="7">Methyltransferase domain-containing protein</fullName>
    </submittedName>
</protein>
<dbReference type="SUPFAM" id="SSF53335">
    <property type="entry name" value="S-adenosyl-L-methionine-dependent methyltransferases"/>
    <property type="match status" value="1"/>
</dbReference>
<dbReference type="GO" id="GO:0032259">
    <property type="term" value="P:methylation"/>
    <property type="evidence" value="ECO:0007669"/>
    <property type="project" value="UniProtKB-KW"/>
</dbReference>
<evidence type="ECO:0000313" key="8">
    <source>
        <dbReference type="Proteomes" id="UP000321805"/>
    </source>
</evidence>
<dbReference type="InterPro" id="IPR050723">
    <property type="entry name" value="CFA/CMAS"/>
</dbReference>
<dbReference type="Proteomes" id="UP000321805">
    <property type="component" value="Chromosome"/>
</dbReference>
<dbReference type="GO" id="GO:0008168">
    <property type="term" value="F:methyltransferase activity"/>
    <property type="evidence" value="ECO:0007669"/>
    <property type="project" value="UniProtKB-KW"/>
</dbReference>
<dbReference type="SMART" id="SM00828">
    <property type="entry name" value="PKS_MT"/>
    <property type="match status" value="1"/>
</dbReference>
<dbReference type="PANTHER" id="PTHR43667">
    <property type="entry name" value="CYCLOPROPANE-FATTY-ACYL-PHOSPHOLIPID SYNTHASE"/>
    <property type="match status" value="1"/>
</dbReference>
<dbReference type="GO" id="GO:0008610">
    <property type="term" value="P:lipid biosynthetic process"/>
    <property type="evidence" value="ECO:0007669"/>
    <property type="project" value="InterPro"/>
</dbReference>
<dbReference type="EMBL" id="CP042430">
    <property type="protein sequence ID" value="QEC50780.1"/>
    <property type="molecule type" value="Genomic_DNA"/>
</dbReference>
<dbReference type="AlphaFoldDB" id="A0A5B8UCM8"/>
<evidence type="ECO:0000256" key="2">
    <source>
        <dbReference type="ARBA" id="ARBA00022603"/>
    </source>
</evidence>
<dbReference type="KEGG" id="bsol:FSW04_14760"/>
<name>A0A5B8UCM8_9ACTN</name>
<evidence type="ECO:0000256" key="4">
    <source>
        <dbReference type="ARBA" id="ARBA00022691"/>
    </source>
</evidence>
<dbReference type="CDD" id="cd02440">
    <property type="entry name" value="AdoMet_MTases"/>
    <property type="match status" value="1"/>
</dbReference>